<evidence type="ECO:0000313" key="1">
    <source>
        <dbReference type="EMBL" id="DAF62057.1"/>
    </source>
</evidence>
<organism evidence="1">
    <name type="scientific">Phage sp. ctL4h4</name>
    <dbReference type="NCBI Taxonomy" id="2828005"/>
    <lineage>
        <taxon>Viruses</taxon>
    </lineage>
</organism>
<protein>
    <submittedName>
        <fullName evidence="1">Uncharacterized protein</fullName>
    </submittedName>
</protein>
<name>A0A8S5TFM6_9VIRU</name>
<dbReference type="EMBL" id="BK032819">
    <property type="protein sequence ID" value="DAF62057.1"/>
    <property type="molecule type" value="Genomic_DNA"/>
</dbReference>
<accession>A0A8S5TFM6</accession>
<proteinExistence type="predicted"/>
<reference evidence="1" key="1">
    <citation type="journal article" date="2021" name="Proc. Natl. Acad. Sci. U.S.A.">
        <title>A Catalog of Tens of Thousands of Viruses from Human Metagenomes Reveals Hidden Associations with Chronic Diseases.</title>
        <authorList>
            <person name="Tisza M.J."/>
            <person name="Buck C.B."/>
        </authorList>
    </citation>
    <scope>NUCLEOTIDE SEQUENCE</scope>
    <source>
        <strain evidence="1">CtL4h4</strain>
    </source>
</reference>
<sequence length="29" mass="3366">MMKSLHDIISEAIDPEMKKKKRYAVSQTS</sequence>